<evidence type="ECO:0000256" key="4">
    <source>
        <dbReference type="ARBA" id="ARBA00022786"/>
    </source>
</evidence>
<evidence type="ECO:0000256" key="1">
    <source>
        <dbReference type="ARBA" id="ARBA00022618"/>
    </source>
</evidence>
<dbReference type="GO" id="GO:0051301">
    <property type="term" value="P:cell division"/>
    <property type="evidence" value="ECO:0007669"/>
    <property type="project" value="UniProtKB-KW"/>
</dbReference>
<dbReference type="GO" id="GO:0031145">
    <property type="term" value="P:anaphase-promoting complex-dependent catabolic process"/>
    <property type="evidence" value="ECO:0007669"/>
    <property type="project" value="TreeGrafter"/>
</dbReference>
<dbReference type="Proteomes" id="UP001465755">
    <property type="component" value="Unassembled WGS sequence"/>
</dbReference>
<dbReference type="SMART" id="SM00028">
    <property type="entry name" value="TPR"/>
    <property type="match status" value="7"/>
</dbReference>
<evidence type="ECO:0000256" key="3">
    <source>
        <dbReference type="ARBA" id="ARBA00022776"/>
    </source>
</evidence>
<dbReference type="GO" id="GO:0016567">
    <property type="term" value="P:protein ubiquitination"/>
    <property type="evidence" value="ECO:0007669"/>
    <property type="project" value="TreeGrafter"/>
</dbReference>
<evidence type="ECO:0000256" key="5">
    <source>
        <dbReference type="ARBA" id="ARBA00022803"/>
    </source>
</evidence>
<dbReference type="EMBL" id="JALJOQ010000195">
    <property type="protein sequence ID" value="KAK9790318.1"/>
    <property type="molecule type" value="Genomic_DNA"/>
</dbReference>
<protein>
    <recommendedName>
        <fullName evidence="11">Anaphase-promoting complex subunit 6</fullName>
    </recommendedName>
</protein>
<evidence type="ECO:0000256" key="8">
    <source>
        <dbReference type="SAM" id="MobiDB-lite"/>
    </source>
</evidence>
<feature type="repeat" description="TPR" evidence="7">
    <location>
        <begin position="332"/>
        <end position="365"/>
    </location>
</feature>
<dbReference type="GO" id="GO:0005737">
    <property type="term" value="C:cytoplasm"/>
    <property type="evidence" value="ECO:0007669"/>
    <property type="project" value="TreeGrafter"/>
</dbReference>
<gene>
    <name evidence="9" type="ORF">WJX73_003955</name>
</gene>
<evidence type="ECO:0000256" key="6">
    <source>
        <dbReference type="ARBA" id="ARBA00023306"/>
    </source>
</evidence>
<dbReference type="Pfam" id="PF13181">
    <property type="entry name" value="TPR_8"/>
    <property type="match status" value="1"/>
</dbReference>
<keyword evidence="10" id="KW-1185">Reference proteome</keyword>
<keyword evidence="5 7" id="KW-0802">TPR repeat</keyword>
<evidence type="ECO:0000256" key="7">
    <source>
        <dbReference type="PROSITE-ProRule" id="PRU00339"/>
    </source>
</evidence>
<dbReference type="Pfam" id="PF13424">
    <property type="entry name" value="TPR_12"/>
    <property type="match status" value="1"/>
</dbReference>
<evidence type="ECO:0000313" key="9">
    <source>
        <dbReference type="EMBL" id="KAK9790318.1"/>
    </source>
</evidence>
<keyword evidence="1" id="KW-0132">Cell division</keyword>
<dbReference type="Pfam" id="PF13432">
    <property type="entry name" value="TPR_16"/>
    <property type="match status" value="1"/>
</dbReference>
<proteinExistence type="predicted"/>
<dbReference type="InterPro" id="IPR011990">
    <property type="entry name" value="TPR-like_helical_dom_sf"/>
</dbReference>
<dbReference type="Gene3D" id="1.25.40.10">
    <property type="entry name" value="Tetratricopeptide repeat domain"/>
    <property type="match status" value="2"/>
</dbReference>
<dbReference type="GO" id="GO:0005680">
    <property type="term" value="C:anaphase-promoting complex"/>
    <property type="evidence" value="ECO:0007669"/>
    <property type="project" value="TreeGrafter"/>
</dbReference>
<dbReference type="PANTHER" id="PTHR12558">
    <property type="entry name" value="CELL DIVISION CYCLE 16,23,27"/>
    <property type="match status" value="1"/>
</dbReference>
<dbReference type="AlphaFoldDB" id="A0AAW1NL15"/>
<feature type="repeat" description="TPR" evidence="7">
    <location>
        <begin position="507"/>
        <end position="540"/>
    </location>
</feature>
<organism evidence="9 10">
    <name type="scientific">Symbiochloris irregularis</name>
    <dbReference type="NCBI Taxonomy" id="706552"/>
    <lineage>
        <taxon>Eukaryota</taxon>
        <taxon>Viridiplantae</taxon>
        <taxon>Chlorophyta</taxon>
        <taxon>core chlorophytes</taxon>
        <taxon>Trebouxiophyceae</taxon>
        <taxon>Trebouxiales</taxon>
        <taxon>Trebouxiaceae</taxon>
        <taxon>Symbiochloris</taxon>
    </lineage>
</organism>
<dbReference type="Pfam" id="PF12895">
    <property type="entry name" value="ANAPC3"/>
    <property type="match status" value="1"/>
</dbReference>
<reference evidence="9 10" key="1">
    <citation type="journal article" date="2024" name="Nat. Commun.">
        <title>Phylogenomics reveals the evolutionary origins of lichenization in chlorophyte algae.</title>
        <authorList>
            <person name="Puginier C."/>
            <person name="Libourel C."/>
            <person name="Otte J."/>
            <person name="Skaloud P."/>
            <person name="Haon M."/>
            <person name="Grisel S."/>
            <person name="Petersen M."/>
            <person name="Berrin J.G."/>
            <person name="Delaux P.M."/>
            <person name="Dal Grande F."/>
            <person name="Keller J."/>
        </authorList>
    </citation>
    <scope>NUCLEOTIDE SEQUENCE [LARGE SCALE GENOMIC DNA]</scope>
    <source>
        <strain evidence="9 10">SAG 2036</strain>
    </source>
</reference>
<sequence>MYTTAAFFADKLVTLSAFDPRNVYMLAQAFYMGKHYRRALALLQFADLVEQDDQASCCRYLAAKCLAEVGNHEECLTMLGEEAGSSSQSADSMGSSINLHSAMCLLRGKAHSAMDNQAQAVTWLKAALKADPFCYEALQMLMDNHMLTQSDEEELLQQLPFRADDTWLRLLYTAKRKKYGQMTTLEGTLDRLEEGANGVSHMDDDHEGNDAADNVIHARRSHNGAQVSTSAADHAATGEAAQDEHMRAEDNGNIARGCGLSGCIDVAVCRVEWLYYMGAYQECYDLSCTVIERDPYALEVMPLHLAAAVELRKKNELFLRSHRLTEEYPEHAVAWFGVGCYYLAADNYDGARRYFGKATAMDPCFAPGWLGFGHAFAAQDESDQAMAAYRTAARRFPGLHQPLIGMGMEYARMNNLLLSEQMLHAAHTISPSDPLVLHELGVMAFKLGDNNAAEGWFGRALTMQSSALSPDTEATVSCLGHVYRKQRRWKQAVAMFEKALGLAPWQANTYAALGFIYHLQGKLALAISNYHKALGLRADDSFAADLLGVALREECEQLESDFHSDLIL</sequence>
<keyword evidence="6" id="KW-0131">Cell cycle</keyword>
<name>A0AAW1NL15_9CHLO</name>
<dbReference type="PANTHER" id="PTHR12558:SF9">
    <property type="entry name" value="CELL DIVISION CYCLE PROTEIN 16 HOMOLOG"/>
    <property type="match status" value="1"/>
</dbReference>
<keyword evidence="4" id="KW-0833">Ubl conjugation pathway</keyword>
<feature type="region of interest" description="Disordered" evidence="8">
    <location>
        <begin position="222"/>
        <end position="245"/>
    </location>
</feature>
<keyword evidence="2" id="KW-0677">Repeat</keyword>
<evidence type="ECO:0000256" key="2">
    <source>
        <dbReference type="ARBA" id="ARBA00022737"/>
    </source>
</evidence>
<comment type="caution">
    <text evidence="9">The sequence shown here is derived from an EMBL/GenBank/DDBJ whole genome shotgun (WGS) entry which is preliminary data.</text>
</comment>
<dbReference type="GO" id="GO:0045842">
    <property type="term" value="P:positive regulation of mitotic metaphase/anaphase transition"/>
    <property type="evidence" value="ECO:0007669"/>
    <property type="project" value="TreeGrafter"/>
</dbReference>
<dbReference type="InterPro" id="IPR019734">
    <property type="entry name" value="TPR_rpt"/>
</dbReference>
<evidence type="ECO:0000313" key="10">
    <source>
        <dbReference type="Proteomes" id="UP001465755"/>
    </source>
</evidence>
<accession>A0AAW1NL15</accession>
<dbReference type="PROSITE" id="PS50005">
    <property type="entry name" value="TPR"/>
    <property type="match status" value="3"/>
</dbReference>
<evidence type="ECO:0008006" key="11">
    <source>
        <dbReference type="Google" id="ProtNLM"/>
    </source>
</evidence>
<dbReference type="SUPFAM" id="SSF48452">
    <property type="entry name" value="TPR-like"/>
    <property type="match status" value="2"/>
</dbReference>
<feature type="repeat" description="TPR" evidence="7">
    <location>
        <begin position="473"/>
        <end position="506"/>
    </location>
</feature>
<keyword evidence="3" id="KW-0498">Mitosis</keyword>